<evidence type="ECO:0000256" key="4">
    <source>
        <dbReference type="PROSITE-ProRule" id="PRU00433"/>
    </source>
</evidence>
<proteinExistence type="predicted"/>
<dbReference type="InterPro" id="IPR051459">
    <property type="entry name" value="Cytochrome_c-type_DH"/>
</dbReference>
<dbReference type="GO" id="GO:0020037">
    <property type="term" value="F:heme binding"/>
    <property type="evidence" value="ECO:0007669"/>
    <property type="project" value="InterPro"/>
</dbReference>
<evidence type="ECO:0000256" key="5">
    <source>
        <dbReference type="SAM" id="Phobius"/>
    </source>
</evidence>
<gene>
    <name evidence="7" type="ORF">COA96_07885</name>
</gene>
<dbReference type="PROSITE" id="PS51007">
    <property type="entry name" value="CYTC"/>
    <property type="match status" value="2"/>
</dbReference>
<dbReference type="PANTHER" id="PTHR35008">
    <property type="entry name" value="BLL4482 PROTEIN-RELATED"/>
    <property type="match status" value="1"/>
</dbReference>
<dbReference type="PANTHER" id="PTHR35008:SF8">
    <property type="entry name" value="ALCOHOL DEHYDROGENASE CYTOCHROME C SUBUNIT"/>
    <property type="match status" value="1"/>
</dbReference>
<dbReference type="Pfam" id="PF00034">
    <property type="entry name" value="Cytochrom_C"/>
    <property type="match status" value="1"/>
</dbReference>
<accession>A0A2A5B133</accession>
<evidence type="ECO:0000313" key="8">
    <source>
        <dbReference type="Proteomes" id="UP000218327"/>
    </source>
</evidence>
<evidence type="ECO:0000259" key="6">
    <source>
        <dbReference type="PROSITE" id="PS51007"/>
    </source>
</evidence>
<feature type="transmembrane region" description="Helical" evidence="5">
    <location>
        <begin position="7"/>
        <end position="25"/>
    </location>
</feature>
<evidence type="ECO:0000256" key="1">
    <source>
        <dbReference type="ARBA" id="ARBA00022617"/>
    </source>
</evidence>
<dbReference type="Gene3D" id="1.10.760.10">
    <property type="entry name" value="Cytochrome c-like domain"/>
    <property type="match status" value="2"/>
</dbReference>
<dbReference type="InterPro" id="IPR036909">
    <property type="entry name" value="Cyt_c-like_dom_sf"/>
</dbReference>
<evidence type="ECO:0000313" key="7">
    <source>
        <dbReference type="EMBL" id="PCJ25212.1"/>
    </source>
</evidence>
<keyword evidence="2 4" id="KW-0479">Metal-binding</keyword>
<protein>
    <submittedName>
        <fullName evidence="7">Cytochrome C</fullName>
    </submittedName>
</protein>
<feature type="domain" description="Cytochrome c" evidence="6">
    <location>
        <begin position="40"/>
        <end position="144"/>
    </location>
</feature>
<keyword evidence="5" id="KW-0472">Membrane</keyword>
<sequence>MEARKPVIIGSLSLAALFICIWLFSHPDISIEAELPETQEAIDRGEYLVIAGGCISCHRGTENEETLSGGFGIETDFGTFYAPNITPDIETGIGKWDAHDFLLALQHGRTPSGNYYYPAFPYRAYAGLKEQDVLDIGAYLMSLEPVYYQVQLPETPMWLTRWVVMGWNMLANFSQGEPEMFDDELIARGAYLARNLGHCGECHTPRNGLGIPDASREYAGAVLGEETIEAIDAEALKQWTANNFDLFLLMGMKPDGEFVGGDMNDVIEHNTSKLTDEDRDALAAYFTRNN</sequence>
<name>A0A2A5B133_9GAMM</name>
<dbReference type="SUPFAM" id="SSF46626">
    <property type="entry name" value="Cytochrome c"/>
    <property type="match status" value="2"/>
</dbReference>
<evidence type="ECO:0000256" key="2">
    <source>
        <dbReference type="ARBA" id="ARBA00022723"/>
    </source>
</evidence>
<dbReference type="InterPro" id="IPR009056">
    <property type="entry name" value="Cyt_c-like_dom"/>
</dbReference>
<evidence type="ECO:0000256" key="3">
    <source>
        <dbReference type="ARBA" id="ARBA00023004"/>
    </source>
</evidence>
<dbReference type="GO" id="GO:0046872">
    <property type="term" value="F:metal ion binding"/>
    <property type="evidence" value="ECO:0007669"/>
    <property type="project" value="UniProtKB-KW"/>
</dbReference>
<dbReference type="AlphaFoldDB" id="A0A2A5B133"/>
<organism evidence="7 8">
    <name type="scientific">SAR86 cluster bacterium</name>
    <dbReference type="NCBI Taxonomy" id="2030880"/>
    <lineage>
        <taxon>Bacteria</taxon>
        <taxon>Pseudomonadati</taxon>
        <taxon>Pseudomonadota</taxon>
        <taxon>Gammaproteobacteria</taxon>
        <taxon>SAR86 cluster</taxon>
    </lineage>
</organism>
<dbReference type="Proteomes" id="UP000218327">
    <property type="component" value="Unassembled WGS sequence"/>
</dbReference>
<keyword evidence="3 4" id="KW-0408">Iron</keyword>
<keyword evidence="5" id="KW-1133">Transmembrane helix</keyword>
<keyword evidence="1 4" id="KW-0349">Heme</keyword>
<feature type="domain" description="Cytochrome c" evidence="6">
    <location>
        <begin position="184"/>
        <end position="290"/>
    </location>
</feature>
<comment type="caution">
    <text evidence="7">The sequence shown here is derived from an EMBL/GenBank/DDBJ whole genome shotgun (WGS) entry which is preliminary data.</text>
</comment>
<dbReference type="EMBL" id="NVVJ01000019">
    <property type="protein sequence ID" value="PCJ25212.1"/>
    <property type="molecule type" value="Genomic_DNA"/>
</dbReference>
<reference evidence="8" key="1">
    <citation type="submission" date="2017-08" db="EMBL/GenBank/DDBJ databases">
        <title>A dynamic microbial community with high functional redundancy inhabits the cold, oxic subseafloor aquifer.</title>
        <authorList>
            <person name="Tully B.J."/>
            <person name="Wheat C.G."/>
            <person name="Glazer B.T."/>
            <person name="Huber J.A."/>
        </authorList>
    </citation>
    <scope>NUCLEOTIDE SEQUENCE [LARGE SCALE GENOMIC DNA]</scope>
</reference>
<dbReference type="GO" id="GO:0009055">
    <property type="term" value="F:electron transfer activity"/>
    <property type="evidence" value="ECO:0007669"/>
    <property type="project" value="InterPro"/>
</dbReference>
<keyword evidence="5" id="KW-0812">Transmembrane</keyword>